<evidence type="ECO:0000259" key="2">
    <source>
        <dbReference type="PROSITE" id="PS51736"/>
    </source>
</evidence>
<dbReference type="InterPro" id="IPR011109">
    <property type="entry name" value="DNA_bind_recombinase_dom"/>
</dbReference>
<dbReference type="GO" id="GO:0000150">
    <property type="term" value="F:DNA strand exchange activity"/>
    <property type="evidence" value="ECO:0007669"/>
    <property type="project" value="InterPro"/>
</dbReference>
<dbReference type="Proteomes" id="UP000000361">
    <property type="component" value="Chromosome 1"/>
</dbReference>
<feature type="region of interest" description="Disordered" evidence="1">
    <location>
        <begin position="389"/>
        <end position="412"/>
    </location>
</feature>
<dbReference type="InterPro" id="IPR006119">
    <property type="entry name" value="Resolv_N"/>
</dbReference>
<evidence type="ECO:0000256" key="1">
    <source>
        <dbReference type="SAM" id="MobiDB-lite"/>
    </source>
</evidence>
<feature type="compositionally biased region" description="Basic residues" evidence="1">
    <location>
        <begin position="394"/>
        <end position="406"/>
    </location>
</feature>
<dbReference type="PANTHER" id="PTHR30461">
    <property type="entry name" value="DNA-INVERTASE FROM LAMBDOID PROPHAGE"/>
    <property type="match status" value="1"/>
</dbReference>
<evidence type="ECO:0000313" key="4">
    <source>
        <dbReference type="EMBL" id="ABL68499.1"/>
    </source>
</evidence>
<feature type="domain" description="Recombinase" evidence="3">
    <location>
        <begin position="161"/>
        <end position="267"/>
    </location>
</feature>
<dbReference type="Gene3D" id="3.90.1750.20">
    <property type="entry name" value="Putative Large Serine Recombinase, Chain B, Domain 2"/>
    <property type="match status" value="1"/>
</dbReference>
<reference evidence="5" key="1">
    <citation type="submission" date="2006-12" db="EMBL/GenBank/DDBJ databases">
        <title>Complete sequence of chromosome 1 of Paracoccus denitrificans PD1222.</title>
        <authorList>
            <person name="Copeland A."/>
            <person name="Lucas S."/>
            <person name="Lapidus A."/>
            <person name="Barry K."/>
            <person name="Detter J.C."/>
            <person name="Glavina del Rio T."/>
            <person name="Hammon N."/>
            <person name="Israni S."/>
            <person name="Dalin E."/>
            <person name="Tice H."/>
            <person name="Pitluck S."/>
            <person name="Munk A.C."/>
            <person name="Brettin T."/>
            <person name="Bruce D."/>
            <person name="Han C."/>
            <person name="Tapia R."/>
            <person name="Gilna P."/>
            <person name="Schmutz J."/>
            <person name="Larimer F."/>
            <person name="Land M."/>
            <person name="Hauser L."/>
            <person name="Kyrpides N."/>
            <person name="Lykidis A."/>
            <person name="Spiro S."/>
            <person name="Richardson D.J."/>
            <person name="Moir J.W.B."/>
            <person name="Ferguson S.J."/>
            <person name="van Spanning R.J.M."/>
            <person name="Richardson P."/>
        </authorList>
    </citation>
    <scope>NUCLEOTIDE SEQUENCE [LARGE SCALE GENOMIC DNA]</scope>
    <source>
        <strain evidence="5">Pd 1222</strain>
    </source>
</reference>
<dbReference type="InterPro" id="IPR036162">
    <property type="entry name" value="Resolvase-like_N_sf"/>
</dbReference>
<dbReference type="SUPFAM" id="SSF53041">
    <property type="entry name" value="Resolvase-like"/>
    <property type="match status" value="1"/>
</dbReference>
<dbReference type="AlphaFoldDB" id="A1AZ05"/>
<dbReference type="CDD" id="cd03768">
    <property type="entry name" value="SR_ResInv"/>
    <property type="match status" value="1"/>
</dbReference>
<evidence type="ECO:0000313" key="5">
    <source>
        <dbReference type="Proteomes" id="UP000000361"/>
    </source>
</evidence>
<dbReference type="InterPro" id="IPR038109">
    <property type="entry name" value="DNA_bind_recomb_sf"/>
</dbReference>
<dbReference type="PROSITE" id="PS51736">
    <property type="entry name" value="RECOMBINASES_3"/>
    <property type="match status" value="1"/>
</dbReference>
<organism evidence="4 5">
    <name type="scientific">Paracoccus denitrificans (strain Pd 1222)</name>
    <dbReference type="NCBI Taxonomy" id="318586"/>
    <lineage>
        <taxon>Bacteria</taxon>
        <taxon>Pseudomonadati</taxon>
        <taxon>Pseudomonadota</taxon>
        <taxon>Alphaproteobacteria</taxon>
        <taxon>Rhodobacterales</taxon>
        <taxon>Paracoccaceae</taxon>
        <taxon>Paracoccus</taxon>
    </lineage>
</organism>
<dbReference type="PROSITE" id="PS51737">
    <property type="entry name" value="RECOMBINASE_DNA_BIND"/>
    <property type="match status" value="1"/>
</dbReference>
<dbReference type="GO" id="GO:0003677">
    <property type="term" value="F:DNA binding"/>
    <property type="evidence" value="ECO:0007669"/>
    <property type="project" value="InterPro"/>
</dbReference>
<gene>
    <name evidence="4" type="ordered locus">Pden_0385</name>
</gene>
<protein>
    <submittedName>
        <fullName evidence="4">Recombinase</fullName>
    </submittedName>
</protein>
<evidence type="ECO:0000259" key="3">
    <source>
        <dbReference type="PROSITE" id="PS51737"/>
    </source>
</evidence>
<proteinExistence type="predicted"/>
<accession>A1AZ05</accession>
<dbReference type="eggNOG" id="COG1961">
    <property type="taxonomic scope" value="Bacteria"/>
</dbReference>
<dbReference type="Pfam" id="PF00239">
    <property type="entry name" value="Resolvase"/>
    <property type="match status" value="1"/>
</dbReference>
<dbReference type="SMART" id="SM00857">
    <property type="entry name" value="Resolvase"/>
    <property type="match status" value="1"/>
</dbReference>
<dbReference type="RefSeq" id="WP_011746732.1">
    <property type="nucleotide sequence ID" value="NC_008686.1"/>
</dbReference>
<dbReference type="OrthoDB" id="7277848at2"/>
<dbReference type="HOGENOM" id="CLU_010686_18_14_5"/>
<dbReference type="STRING" id="318586.Pden_0385"/>
<feature type="domain" description="Resolvase/invertase-type recombinase catalytic" evidence="2">
    <location>
        <begin position="2"/>
        <end position="154"/>
    </location>
</feature>
<dbReference type="Pfam" id="PF07508">
    <property type="entry name" value="Recombinase"/>
    <property type="match status" value="1"/>
</dbReference>
<dbReference type="EMBL" id="CP000489">
    <property type="protein sequence ID" value="ABL68499.1"/>
    <property type="molecule type" value="Genomic_DNA"/>
</dbReference>
<dbReference type="KEGG" id="pde:Pden_0385"/>
<dbReference type="Gene3D" id="3.40.50.1390">
    <property type="entry name" value="Resolvase, N-terminal catalytic domain"/>
    <property type="match status" value="1"/>
</dbReference>
<dbReference type="EnsemblBacteria" id="ABL68499">
    <property type="protein sequence ID" value="ABL68499"/>
    <property type="gene ID" value="Pden_0385"/>
</dbReference>
<name>A1AZ05_PARDP</name>
<dbReference type="InterPro" id="IPR050639">
    <property type="entry name" value="SSR_resolvase"/>
</dbReference>
<keyword evidence="5" id="KW-1185">Reference proteome</keyword>
<sequence length="412" mass="46782">MRCAIYTRKSADERAGAEFGSLENQRSFCASYIASQGGQGWDELPNRYDDEGYSGGSLKRPSLDRLRADIQLRKLDTVVVYKIDRLSRSLRDFCNLVAEFEACGVTFVSVTQSFDTGTAMGRLTLNVLLSFAQFERELTGERLKDWFAGARERGLWVQQRPFGYAKPPGTNQLVPHETEAPVVRWIFRRYIALKSAERVADDLYARGITNTRGKPWTGNMVRHTITHPIYRGKMVHRRQAMPGSHEPIVSDSLWRRANAVLADARNHRMGGRGAKPLALLAGLLFDRTGSAITHTFLTSKGRLYRYYIAQQERRHGYGEDSDPYMRFRAADLEAAVLEVVQRMTGYDLGAVRAQYERIERLRTYIERIDVDLEGMTVVFRAGGSVRAEAAGRLGPRRHTRREKRGRPQQGGK</sequence>
<dbReference type="PANTHER" id="PTHR30461:SF23">
    <property type="entry name" value="DNA RECOMBINASE-RELATED"/>
    <property type="match status" value="1"/>
</dbReference>
<dbReference type="GeneID" id="93451608"/>